<evidence type="ECO:0000313" key="2">
    <source>
        <dbReference type="EMBL" id="QLH78074.1"/>
    </source>
</evidence>
<dbReference type="Proteomes" id="UP000509667">
    <property type="component" value="Chromosome"/>
</dbReference>
<feature type="transmembrane region" description="Helical" evidence="1">
    <location>
        <begin position="270"/>
        <end position="295"/>
    </location>
</feature>
<dbReference type="AlphaFoldDB" id="A0A7D5TPE3"/>
<proteinExistence type="predicted"/>
<accession>A0A7D5TPE3</accession>
<protein>
    <submittedName>
        <fullName evidence="2">Uncharacterized protein</fullName>
    </submittedName>
</protein>
<reference evidence="2 3" key="1">
    <citation type="submission" date="2020-07" db="EMBL/GenBank/DDBJ databases">
        <title>Halosimplex pelagicum sp. nov. and Halosimplex rubrum sp. nov., isolated from salted brown alga Laminaria, and emended description of the genus Halosimplex.</title>
        <authorList>
            <person name="Cui H."/>
        </authorList>
    </citation>
    <scope>NUCLEOTIDE SEQUENCE [LARGE SCALE GENOMIC DNA]</scope>
    <source>
        <strain evidence="2 3">R27</strain>
    </source>
</reference>
<organism evidence="2 3">
    <name type="scientific">Halosimplex rubrum</name>
    <dbReference type="NCBI Taxonomy" id="869889"/>
    <lineage>
        <taxon>Archaea</taxon>
        <taxon>Methanobacteriati</taxon>
        <taxon>Methanobacteriota</taxon>
        <taxon>Stenosarchaea group</taxon>
        <taxon>Halobacteria</taxon>
        <taxon>Halobacteriales</taxon>
        <taxon>Haloarculaceae</taxon>
        <taxon>Halosimplex</taxon>
    </lineage>
</organism>
<feature type="transmembrane region" description="Helical" evidence="1">
    <location>
        <begin position="307"/>
        <end position="329"/>
    </location>
</feature>
<gene>
    <name evidence="2" type="ORF">HZS55_12520</name>
</gene>
<keyword evidence="3" id="KW-1185">Reference proteome</keyword>
<keyword evidence="1" id="KW-1133">Transmembrane helix</keyword>
<sequence>MRRSLQRSPSADGPTAAGFATLVALLAGLVLARFGVGYVAGTLPSETGLLRVPAVVTLSYSAVALAGIGAVYAAFAAGREERLGRDELAQAGLAATPLVVVAVYVAFDRLDLGVSALPVVRSTGYLAAVGLLAVGYARVADLDIPTIPPTRDGWAVTGLAVAAVAASAALATVGASLLGWPDGAFAAFRYGSAPAVPSFLLTTVVPVTITAVGTALLFNGAVQTALRRNRSAAAAAGAVTLLAVGVDWAIAAGPVALSTVLGPVPAPVRWLVVLAAMVLGVAVALAASLAYGRFWDERDALSGRRRSTLAAAGAAAALGAVAAVAGFALLGTEPGPLAVSYTVAVGIAAVAFERARTVWAPTVVYAVHGVAIRLAPYYVLPDGTGDVAVTVLAGLA</sequence>
<dbReference type="EMBL" id="CP058910">
    <property type="protein sequence ID" value="QLH78074.1"/>
    <property type="molecule type" value="Genomic_DNA"/>
</dbReference>
<evidence type="ECO:0000313" key="3">
    <source>
        <dbReference type="Proteomes" id="UP000509667"/>
    </source>
</evidence>
<feature type="transmembrane region" description="Helical" evidence="1">
    <location>
        <begin position="158"/>
        <end position="179"/>
    </location>
</feature>
<feature type="transmembrane region" description="Helical" evidence="1">
    <location>
        <begin position="88"/>
        <end position="107"/>
    </location>
</feature>
<keyword evidence="1" id="KW-0812">Transmembrane</keyword>
<feature type="transmembrane region" description="Helical" evidence="1">
    <location>
        <begin position="119"/>
        <end position="137"/>
    </location>
</feature>
<dbReference type="KEGG" id="hrr:HZS55_12520"/>
<dbReference type="OrthoDB" id="242738at2157"/>
<name>A0A7D5TPE3_9EURY</name>
<feature type="transmembrane region" description="Helical" evidence="1">
    <location>
        <begin position="231"/>
        <end position="250"/>
    </location>
</feature>
<dbReference type="RefSeq" id="WP_179907996.1">
    <property type="nucleotide sequence ID" value="NZ_CP058910.1"/>
</dbReference>
<dbReference type="GeneID" id="56078701"/>
<feature type="transmembrane region" description="Helical" evidence="1">
    <location>
        <begin position="335"/>
        <end position="352"/>
    </location>
</feature>
<feature type="transmembrane region" description="Helical" evidence="1">
    <location>
        <begin position="56"/>
        <end position="76"/>
    </location>
</feature>
<evidence type="ECO:0000256" key="1">
    <source>
        <dbReference type="SAM" id="Phobius"/>
    </source>
</evidence>
<keyword evidence="1" id="KW-0472">Membrane</keyword>
<feature type="transmembrane region" description="Helical" evidence="1">
    <location>
        <begin position="199"/>
        <end position="219"/>
    </location>
</feature>